<name>A0AAN0KD29_9GAMM</name>
<dbReference type="Proteomes" id="UP001377830">
    <property type="component" value="Chromosome"/>
</dbReference>
<accession>A0AAN0KD29</accession>
<dbReference type="KEGG" id="parl:PEC302110_25020"/>
<evidence type="ECO:0000313" key="1">
    <source>
        <dbReference type="EMBL" id="BES85405.1"/>
    </source>
</evidence>
<keyword evidence="2" id="KW-1185">Reference proteome</keyword>
<dbReference type="AlphaFoldDB" id="A0AAN0KD29"/>
<proteinExistence type="predicted"/>
<reference evidence="2" key="1">
    <citation type="journal article" date="2024" name="Int. J. Syst. Evol. Microbiol.">
        <title>Pectobacterium araliae sp. nov., a pathogen causing bacterial soft rot of Japanese angelica tree in Japan.</title>
        <authorList>
            <person name="Sawada H."/>
            <person name="Someya N."/>
            <person name="Morohoshi T."/>
            <person name="Ono M."/>
            <person name="Satou M."/>
        </authorList>
    </citation>
    <scope>NUCLEOTIDE SEQUENCE [LARGE SCALE GENOMIC DNA]</scope>
    <source>
        <strain evidence="2">MAFF 302110</strain>
    </source>
</reference>
<organism evidence="1 2">
    <name type="scientific">Pectobacterium araliae</name>
    <dbReference type="NCBI Taxonomy" id="3073862"/>
    <lineage>
        <taxon>Bacteria</taxon>
        <taxon>Pseudomonadati</taxon>
        <taxon>Pseudomonadota</taxon>
        <taxon>Gammaproteobacteria</taxon>
        <taxon>Enterobacterales</taxon>
        <taxon>Pectobacteriaceae</taxon>
        <taxon>Pectobacterium</taxon>
    </lineage>
</organism>
<sequence length="108" mass="12643">MDHIRTNTFMFDNGERYCHVINSLTGEPLFDPNLYIMTNVRSKSVSINTMEVVAGSLVLLYRFFHMRKIDIVDRITRMEFLSSYEIDALADFASENFKNRKKRPVAEV</sequence>
<dbReference type="EMBL" id="AP028908">
    <property type="protein sequence ID" value="BES85405.1"/>
    <property type="molecule type" value="Genomic_DNA"/>
</dbReference>
<protein>
    <submittedName>
        <fullName evidence="1">Uncharacterized protein</fullName>
    </submittedName>
</protein>
<gene>
    <name evidence="1" type="ORF">PEC302110_25020</name>
</gene>
<evidence type="ECO:0000313" key="2">
    <source>
        <dbReference type="Proteomes" id="UP001377830"/>
    </source>
</evidence>
<dbReference type="RefSeq" id="WP_261848080.1">
    <property type="nucleotide sequence ID" value="NZ_AP028908.1"/>
</dbReference>